<dbReference type="EMBL" id="GBRH01228701">
    <property type="protein sequence ID" value="JAD69194.1"/>
    <property type="molecule type" value="Transcribed_RNA"/>
</dbReference>
<accession>A0A0A9BYU6</accession>
<proteinExistence type="predicted"/>
<organism evidence="1">
    <name type="scientific">Arundo donax</name>
    <name type="common">Giant reed</name>
    <name type="synonym">Donax arundinaceus</name>
    <dbReference type="NCBI Taxonomy" id="35708"/>
    <lineage>
        <taxon>Eukaryota</taxon>
        <taxon>Viridiplantae</taxon>
        <taxon>Streptophyta</taxon>
        <taxon>Embryophyta</taxon>
        <taxon>Tracheophyta</taxon>
        <taxon>Spermatophyta</taxon>
        <taxon>Magnoliopsida</taxon>
        <taxon>Liliopsida</taxon>
        <taxon>Poales</taxon>
        <taxon>Poaceae</taxon>
        <taxon>PACMAD clade</taxon>
        <taxon>Arundinoideae</taxon>
        <taxon>Arundineae</taxon>
        <taxon>Arundo</taxon>
    </lineage>
</organism>
<evidence type="ECO:0000313" key="1">
    <source>
        <dbReference type="EMBL" id="JAD69194.1"/>
    </source>
</evidence>
<dbReference type="AlphaFoldDB" id="A0A0A9BYU6"/>
<name>A0A0A9BYU6_ARUDO</name>
<sequence>MPLGICFSKFNAISNQSMSLVSRKDMIPKGNKTTFTVS</sequence>
<protein>
    <submittedName>
        <fullName evidence="1">Uncharacterized protein</fullName>
    </submittedName>
</protein>
<reference evidence="1" key="2">
    <citation type="journal article" date="2015" name="Data Brief">
        <title>Shoot transcriptome of the giant reed, Arundo donax.</title>
        <authorList>
            <person name="Barrero R.A."/>
            <person name="Guerrero F.D."/>
            <person name="Moolhuijzen P."/>
            <person name="Goolsby J.A."/>
            <person name="Tidwell J."/>
            <person name="Bellgard S.E."/>
            <person name="Bellgard M.I."/>
        </authorList>
    </citation>
    <scope>NUCLEOTIDE SEQUENCE</scope>
    <source>
        <tissue evidence="1">Shoot tissue taken approximately 20 cm above the soil surface</tissue>
    </source>
</reference>
<reference evidence="1" key="1">
    <citation type="submission" date="2014-09" db="EMBL/GenBank/DDBJ databases">
        <authorList>
            <person name="Magalhaes I.L.F."/>
            <person name="Oliveira U."/>
            <person name="Santos F.R."/>
            <person name="Vidigal T.H.D.A."/>
            <person name="Brescovit A.D."/>
            <person name="Santos A.J."/>
        </authorList>
    </citation>
    <scope>NUCLEOTIDE SEQUENCE</scope>
    <source>
        <tissue evidence="1">Shoot tissue taken approximately 20 cm above the soil surface</tissue>
    </source>
</reference>